<dbReference type="InterPro" id="IPR009056">
    <property type="entry name" value="Cyt_c-like_dom"/>
</dbReference>
<dbReference type="InterPro" id="IPR051459">
    <property type="entry name" value="Cytochrome_c-type_DH"/>
</dbReference>
<evidence type="ECO:0000256" key="4">
    <source>
        <dbReference type="ARBA" id="ARBA00022617"/>
    </source>
</evidence>
<keyword evidence="7 14" id="KW-0732">Signal</keyword>
<dbReference type="GO" id="GO:0009055">
    <property type="term" value="F:electron transfer activity"/>
    <property type="evidence" value="ECO:0007669"/>
    <property type="project" value="InterPro"/>
</dbReference>
<keyword evidence="5" id="KW-0679">Respiratory chain</keyword>
<dbReference type="PANTHER" id="PTHR35008">
    <property type="entry name" value="BLL4482 PROTEIN-RELATED"/>
    <property type="match status" value="1"/>
</dbReference>
<evidence type="ECO:0000256" key="13">
    <source>
        <dbReference type="PIRSR" id="PIRSR000018-51"/>
    </source>
</evidence>
<name>A0A2P7S8E9_9HYPH</name>
<evidence type="ECO:0000256" key="14">
    <source>
        <dbReference type="SAM" id="SignalP"/>
    </source>
</evidence>
<gene>
    <name evidence="16" type="ORF">C7I84_14920</name>
</gene>
<evidence type="ECO:0000256" key="8">
    <source>
        <dbReference type="ARBA" id="ARBA00022737"/>
    </source>
</evidence>
<dbReference type="Proteomes" id="UP000241229">
    <property type="component" value="Unassembled WGS sequence"/>
</dbReference>
<feature type="binding site" description="axial binding residue" evidence="13">
    <location>
        <position position="48"/>
    </location>
    <ligand>
        <name>heme c</name>
        <dbReference type="ChEBI" id="CHEBI:61717"/>
        <label>1</label>
    </ligand>
    <ligandPart>
        <name>Fe</name>
        <dbReference type="ChEBI" id="CHEBI:18248"/>
    </ligandPart>
</feature>
<accession>A0A2P7S8E9</accession>
<proteinExistence type="predicted"/>
<feature type="binding site" description="covalent" evidence="12">
    <location>
        <position position="44"/>
    </location>
    <ligand>
        <name>heme c</name>
        <dbReference type="ChEBI" id="CHEBI:61717"/>
        <label>1</label>
    </ligand>
</feature>
<evidence type="ECO:0000256" key="10">
    <source>
        <dbReference type="ARBA" id="ARBA00023004"/>
    </source>
</evidence>
<dbReference type="PROSITE" id="PS51007">
    <property type="entry name" value="CYTC"/>
    <property type="match status" value="3"/>
</dbReference>
<protein>
    <submittedName>
        <fullName evidence="16">Alcohol dehydrogenase</fullName>
    </submittedName>
</protein>
<comment type="cofactor">
    <cofactor evidence="12">
        <name>heme c</name>
        <dbReference type="ChEBI" id="CHEBI:61717"/>
    </cofactor>
    <text evidence="12">Binds 3 heme c groups covalently per subunit.</text>
</comment>
<sequence length="413" mass="45156">MRMACCSAAVLAGALVGEPLPARAQETLYPQVERGRYVLVTGNCQGCHTEPGDEPFAGGRGLETPFGTIYTPNITFEPETGLGRWSRDDFWRAMHEGMAPDGSRLYPAFPYPHFARMPRDEVDALYDYLSTLPPVKKKKPDNELPWPLSWRVSLAGWQWMFFRPEPFQPDPRKSDQWNRGAYLVEGPGHCAGCHTEKNLAGADKEDRHLMGGQLENWAAPDIRGGANGGLAHWSEDDIVEFLKTGRNARTAAFSIMSEVIELSTQHMVDEDLRAIAVYLKDMEGEERAAPPAPDRAVMEAGAAIYFDNCSACHVSDGSGVPRFFAPLAGSGKVNNEDATTVIRVILEGARAVPTKAHPTPLTMPAFHWKLTDAQIAAVATYVRSSWGNHGGPVSASDVADLRKRLAEGLGPQG</sequence>
<feature type="binding site" description="covalent" evidence="12">
    <location>
        <position position="193"/>
    </location>
    <ligand>
        <name>heme c</name>
        <dbReference type="ChEBI" id="CHEBI:61717"/>
        <label>2</label>
    </ligand>
</feature>
<comment type="caution">
    <text evidence="16">The sequence shown here is derived from an EMBL/GenBank/DDBJ whole genome shotgun (WGS) entry which is preliminary data.</text>
</comment>
<feature type="binding site" description="axial binding residue" evidence="13">
    <location>
        <position position="313"/>
    </location>
    <ligand>
        <name>heme c</name>
        <dbReference type="ChEBI" id="CHEBI:61717"/>
        <label>3</label>
    </ligand>
    <ligandPart>
        <name>Fe</name>
        <dbReference type="ChEBI" id="CHEBI:18248"/>
    </ligandPart>
</feature>
<dbReference type="GO" id="GO:0005506">
    <property type="term" value="F:iron ion binding"/>
    <property type="evidence" value="ECO:0007669"/>
    <property type="project" value="InterPro"/>
</dbReference>
<comment type="subcellular location">
    <subcellularLocation>
        <location evidence="1">Cell membrane</location>
    </subcellularLocation>
</comment>
<keyword evidence="17" id="KW-1185">Reference proteome</keyword>
<keyword evidence="11" id="KW-0472">Membrane</keyword>
<dbReference type="Pfam" id="PF00034">
    <property type="entry name" value="Cytochrom_C"/>
    <property type="match status" value="2"/>
</dbReference>
<dbReference type="EMBL" id="PXYK01000013">
    <property type="protein sequence ID" value="PSJ58766.1"/>
    <property type="molecule type" value="Genomic_DNA"/>
</dbReference>
<keyword evidence="4 12" id="KW-0349">Heme</keyword>
<dbReference type="GO" id="GO:0020037">
    <property type="term" value="F:heme binding"/>
    <property type="evidence" value="ECO:0007669"/>
    <property type="project" value="InterPro"/>
</dbReference>
<evidence type="ECO:0000256" key="7">
    <source>
        <dbReference type="ARBA" id="ARBA00022729"/>
    </source>
</evidence>
<keyword evidence="2" id="KW-0813">Transport</keyword>
<evidence type="ECO:0000256" key="5">
    <source>
        <dbReference type="ARBA" id="ARBA00022660"/>
    </source>
</evidence>
<dbReference type="PANTHER" id="PTHR35008:SF8">
    <property type="entry name" value="ALCOHOL DEHYDROGENASE CYTOCHROME C SUBUNIT"/>
    <property type="match status" value="1"/>
</dbReference>
<keyword evidence="9" id="KW-0249">Electron transport</keyword>
<feature type="binding site" description="covalent" evidence="12">
    <location>
        <position position="309"/>
    </location>
    <ligand>
        <name>heme c</name>
        <dbReference type="ChEBI" id="CHEBI:61717"/>
        <label>3</label>
    </ligand>
</feature>
<reference evidence="16 17" key="1">
    <citation type="submission" date="2018-03" db="EMBL/GenBank/DDBJ databases">
        <title>The draft genome of Mesorhizobium sp. 6GN-30.</title>
        <authorList>
            <person name="Liu L."/>
            <person name="Li L."/>
            <person name="Wang T."/>
            <person name="Zhang X."/>
            <person name="Liang L."/>
        </authorList>
    </citation>
    <scope>NUCLEOTIDE SEQUENCE [LARGE SCALE GENOMIC DNA]</scope>
    <source>
        <strain evidence="16 17">6GN30</strain>
    </source>
</reference>
<evidence type="ECO:0000313" key="16">
    <source>
        <dbReference type="EMBL" id="PSJ58766.1"/>
    </source>
</evidence>
<dbReference type="InterPro" id="IPR014353">
    <property type="entry name" value="Membr-bd_ADH_cyt_c"/>
</dbReference>
<dbReference type="GO" id="GO:0016614">
    <property type="term" value="F:oxidoreductase activity, acting on CH-OH group of donors"/>
    <property type="evidence" value="ECO:0007669"/>
    <property type="project" value="InterPro"/>
</dbReference>
<dbReference type="AlphaFoldDB" id="A0A2P7S8E9"/>
<evidence type="ECO:0000256" key="9">
    <source>
        <dbReference type="ARBA" id="ARBA00022982"/>
    </source>
</evidence>
<evidence type="ECO:0000259" key="15">
    <source>
        <dbReference type="PROSITE" id="PS51007"/>
    </source>
</evidence>
<feature type="domain" description="Cytochrome c" evidence="15">
    <location>
        <begin position="296"/>
        <end position="386"/>
    </location>
</feature>
<feature type="domain" description="Cytochrome c" evidence="15">
    <location>
        <begin position="175"/>
        <end position="283"/>
    </location>
</feature>
<dbReference type="PRINTS" id="PR00605">
    <property type="entry name" value="CYTCHROMECIC"/>
</dbReference>
<dbReference type="PIRSF" id="PIRSF000018">
    <property type="entry name" value="Mb_ADH_cyt_c"/>
    <property type="match status" value="1"/>
</dbReference>
<evidence type="ECO:0000256" key="2">
    <source>
        <dbReference type="ARBA" id="ARBA00022448"/>
    </source>
</evidence>
<dbReference type="InterPro" id="IPR008168">
    <property type="entry name" value="Cyt_C_IC"/>
</dbReference>
<evidence type="ECO:0000256" key="1">
    <source>
        <dbReference type="ARBA" id="ARBA00004236"/>
    </source>
</evidence>
<keyword evidence="6 13" id="KW-0479">Metal-binding</keyword>
<feature type="signal peptide" evidence="14">
    <location>
        <begin position="1"/>
        <end position="24"/>
    </location>
</feature>
<feature type="domain" description="Cytochrome c" evidence="15">
    <location>
        <begin position="30"/>
        <end position="133"/>
    </location>
</feature>
<evidence type="ECO:0000256" key="3">
    <source>
        <dbReference type="ARBA" id="ARBA00022475"/>
    </source>
</evidence>
<evidence type="ECO:0000256" key="6">
    <source>
        <dbReference type="ARBA" id="ARBA00022723"/>
    </source>
</evidence>
<feature type="chain" id="PRO_5015178485" evidence="14">
    <location>
        <begin position="25"/>
        <end position="413"/>
    </location>
</feature>
<evidence type="ECO:0000313" key="17">
    <source>
        <dbReference type="Proteomes" id="UP000241229"/>
    </source>
</evidence>
<evidence type="ECO:0000256" key="12">
    <source>
        <dbReference type="PIRSR" id="PIRSR000018-50"/>
    </source>
</evidence>
<feature type="binding site" description="axial binding residue" evidence="13">
    <location>
        <position position="194"/>
    </location>
    <ligand>
        <name>heme c</name>
        <dbReference type="ChEBI" id="CHEBI:61717"/>
        <label>2</label>
    </ligand>
    <ligandPart>
        <name>Fe</name>
        <dbReference type="ChEBI" id="CHEBI:18248"/>
    </ligandPart>
</feature>
<dbReference type="OrthoDB" id="9811281at2"/>
<feature type="binding site" description="covalent" evidence="12">
    <location>
        <position position="312"/>
    </location>
    <ligand>
        <name>heme c</name>
        <dbReference type="ChEBI" id="CHEBI:61717"/>
        <label>3</label>
    </ligand>
</feature>
<dbReference type="SUPFAM" id="SSF46626">
    <property type="entry name" value="Cytochrome c"/>
    <property type="match status" value="3"/>
</dbReference>
<feature type="binding site" description="covalent" evidence="12">
    <location>
        <position position="47"/>
    </location>
    <ligand>
        <name>heme c</name>
        <dbReference type="ChEBI" id="CHEBI:61717"/>
        <label>1</label>
    </ligand>
</feature>
<organism evidence="16 17">
    <name type="scientific">Kumtagia ephedrae</name>
    <dbReference type="NCBI Taxonomy" id="2116701"/>
    <lineage>
        <taxon>Bacteria</taxon>
        <taxon>Pseudomonadati</taxon>
        <taxon>Pseudomonadota</taxon>
        <taxon>Alphaproteobacteria</taxon>
        <taxon>Hyphomicrobiales</taxon>
        <taxon>Phyllobacteriaceae</taxon>
        <taxon>Kumtagia</taxon>
    </lineage>
</organism>
<keyword evidence="8" id="KW-0677">Repeat</keyword>
<feature type="binding site" description="covalent" evidence="12">
    <location>
        <position position="190"/>
    </location>
    <ligand>
        <name>heme c</name>
        <dbReference type="ChEBI" id="CHEBI:61717"/>
        <label>2</label>
    </ligand>
</feature>
<evidence type="ECO:0000256" key="11">
    <source>
        <dbReference type="ARBA" id="ARBA00023136"/>
    </source>
</evidence>
<keyword evidence="10 13" id="KW-0408">Iron</keyword>
<dbReference type="Gene3D" id="1.10.760.10">
    <property type="entry name" value="Cytochrome c-like domain"/>
    <property type="match status" value="3"/>
</dbReference>
<keyword evidence="3" id="KW-1003">Cell membrane</keyword>
<dbReference type="InterPro" id="IPR036909">
    <property type="entry name" value="Cyt_c-like_dom_sf"/>
</dbReference>
<dbReference type="GO" id="GO:0005886">
    <property type="term" value="C:plasma membrane"/>
    <property type="evidence" value="ECO:0007669"/>
    <property type="project" value="UniProtKB-SubCell"/>
</dbReference>